<dbReference type="PANTHER" id="PTHR33286">
    <property type="entry name" value="BIFUNCTIONAL INHIBITOR/LIPID-TRANSFER PROTEIN/SEED STORAGE 2S ALBUMIN SUPERFAMILY PROTEIN"/>
    <property type="match status" value="1"/>
</dbReference>
<feature type="compositionally biased region" description="Basic residues" evidence="1">
    <location>
        <begin position="418"/>
        <end position="431"/>
    </location>
</feature>
<feature type="region of interest" description="Disordered" evidence="1">
    <location>
        <begin position="392"/>
        <end position="431"/>
    </location>
</feature>
<name>A0A3P6DWH3_BRAOL</name>
<keyword evidence="2" id="KW-0472">Membrane</keyword>
<evidence type="ECO:0000256" key="1">
    <source>
        <dbReference type="SAM" id="MobiDB-lite"/>
    </source>
</evidence>
<evidence type="ECO:0000313" key="3">
    <source>
        <dbReference type="EMBL" id="VDD31258.1"/>
    </source>
</evidence>
<gene>
    <name evidence="3" type="ORF">BOLC9T56581H</name>
</gene>
<proteinExistence type="predicted"/>
<evidence type="ECO:0000256" key="2">
    <source>
        <dbReference type="SAM" id="Phobius"/>
    </source>
</evidence>
<reference evidence="3" key="1">
    <citation type="submission" date="2018-11" db="EMBL/GenBank/DDBJ databases">
        <authorList>
            <consortium name="Genoscope - CEA"/>
            <person name="William W."/>
        </authorList>
    </citation>
    <scope>NUCLEOTIDE SEQUENCE</scope>
</reference>
<feature type="transmembrane region" description="Helical" evidence="2">
    <location>
        <begin position="6"/>
        <end position="26"/>
    </location>
</feature>
<protein>
    <recommendedName>
        <fullName evidence="4">Bifunctional inhibitor/plant lipid transfer protein/seed storage helical domain-containing protein</fullName>
    </recommendedName>
</protein>
<dbReference type="PANTHER" id="PTHR33286:SF23">
    <property type="entry name" value="BIFUNCTIONAL INHIBITOR_PLANT LIPID TRANSFER PROTEIN_SEED STORAGE HELICAL DOMAIN-CONTAINING PROTEIN"/>
    <property type="match status" value="1"/>
</dbReference>
<dbReference type="EMBL" id="LR031875">
    <property type="protein sequence ID" value="VDD31258.1"/>
    <property type="molecule type" value="Genomic_DNA"/>
</dbReference>
<feature type="region of interest" description="Disordered" evidence="1">
    <location>
        <begin position="281"/>
        <end position="302"/>
    </location>
</feature>
<feature type="transmembrane region" description="Helical" evidence="2">
    <location>
        <begin position="117"/>
        <end position="134"/>
    </location>
</feature>
<dbReference type="AlphaFoldDB" id="A0A3P6DWH3"/>
<sequence>MEEKIAMLMSLILVVLISNFTLNMVAAESYCHGQCRVLVNACKRLILRQSPTAECCLRIRRTPMWCICSIITPQLAALVNANDVSDAVGVICQCGRPVACSTKCGSKRNRRRRNHKILIDIVCVYFLFVELTLCRDTLFSPLSSCPKSEVFNRLFAIVFSAVFAAFLSASSSFLTIDDKVKALLEERLKDLRVGKIPENNDNPSPPLPVVQTQKKSVSIPALAATPGKVFGPKKNLAKELDKESGVRRTLDEEFGSVTKATDLDSQPLDFVVISPAKATKDDKDAKKKKAAQADAAVRRKKRLRVRRKKRLRSDVEGSELVRSAIIKEYQEKSVQLTPKGFSKAAVSSPAVFPYVGENGTTCMRKNVTPSSVIYDPLAPVGPVLLEKLMQHIKGSPPKPPALADKPAVLSTDHEAPSKKKFSFRRSKRYTP</sequence>
<organism evidence="3">
    <name type="scientific">Brassica oleracea</name>
    <name type="common">Wild cabbage</name>
    <dbReference type="NCBI Taxonomy" id="3712"/>
    <lineage>
        <taxon>Eukaryota</taxon>
        <taxon>Viridiplantae</taxon>
        <taxon>Streptophyta</taxon>
        <taxon>Embryophyta</taxon>
        <taxon>Tracheophyta</taxon>
        <taxon>Spermatophyta</taxon>
        <taxon>Magnoliopsida</taxon>
        <taxon>eudicotyledons</taxon>
        <taxon>Gunneridae</taxon>
        <taxon>Pentapetalae</taxon>
        <taxon>rosids</taxon>
        <taxon>malvids</taxon>
        <taxon>Brassicales</taxon>
        <taxon>Brassicaceae</taxon>
        <taxon>Brassiceae</taxon>
        <taxon>Brassica</taxon>
    </lineage>
</organism>
<keyword evidence="2" id="KW-0812">Transmembrane</keyword>
<keyword evidence="2" id="KW-1133">Transmembrane helix</keyword>
<evidence type="ECO:0008006" key="4">
    <source>
        <dbReference type="Google" id="ProtNLM"/>
    </source>
</evidence>
<accession>A0A3P6DWH3</accession>
<feature type="transmembrane region" description="Helical" evidence="2">
    <location>
        <begin position="154"/>
        <end position="176"/>
    </location>
</feature>